<dbReference type="EMBL" id="FUKP01000065">
    <property type="protein sequence ID" value="SJN33912.1"/>
    <property type="molecule type" value="Genomic_DNA"/>
</dbReference>
<dbReference type="InterPro" id="IPR015424">
    <property type="entry name" value="PyrdxlP-dep_Trfase"/>
</dbReference>
<evidence type="ECO:0000313" key="6">
    <source>
        <dbReference type="EMBL" id="SJN33912.1"/>
    </source>
</evidence>
<reference evidence="7 9" key="2">
    <citation type="submission" date="2019-03" db="EMBL/GenBank/DDBJ databases">
        <title>Reclassification of Micrococcus aloeverae and Micrococcus yunnanensis as later heterotypic synonyms of Micrococcus luteus.</title>
        <authorList>
            <person name="Huang C.-H."/>
        </authorList>
    </citation>
    <scope>NUCLEOTIDE SEQUENCE [LARGE SCALE GENOMIC DNA]</scope>
    <source>
        <strain evidence="7 9">BCRC 12151</strain>
    </source>
</reference>
<dbReference type="Gene3D" id="3.90.1150.10">
    <property type="entry name" value="Aspartate Aminotransferase, domain 1"/>
    <property type="match status" value="1"/>
</dbReference>
<keyword evidence="2 6" id="KW-0032">Aminotransferase</keyword>
<evidence type="ECO:0000256" key="1">
    <source>
        <dbReference type="ARBA" id="ARBA00001933"/>
    </source>
</evidence>
<dbReference type="InterPro" id="IPR050859">
    <property type="entry name" value="Class-I_PLP-dep_aminotransf"/>
</dbReference>
<dbReference type="EC" id="2.6.1.57" evidence="6"/>
<accession>A0A1R4JPL1</accession>
<dbReference type="InterPro" id="IPR015421">
    <property type="entry name" value="PyrdxlP-dep_Trfase_major"/>
</dbReference>
<organism evidence="6 8">
    <name type="scientific">Micrococcus lylae</name>
    <dbReference type="NCBI Taxonomy" id="1273"/>
    <lineage>
        <taxon>Bacteria</taxon>
        <taxon>Bacillati</taxon>
        <taxon>Actinomycetota</taxon>
        <taxon>Actinomycetes</taxon>
        <taxon>Micrococcales</taxon>
        <taxon>Micrococcaceae</taxon>
        <taxon>Micrococcus</taxon>
    </lineage>
</organism>
<dbReference type="EMBL" id="SPKT01000013">
    <property type="protein sequence ID" value="TFH98806.1"/>
    <property type="molecule type" value="Genomic_DNA"/>
</dbReference>
<protein>
    <submittedName>
        <fullName evidence="6">Aromatic-amino-acid aminotransferase</fullName>
        <ecNumber evidence="6">2.6.1.57</ecNumber>
    </submittedName>
    <submittedName>
        <fullName evidence="7">PLP-dependent aminotransferase family protein</fullName>
    </submittedName>
</protein>
<proteinExistence type="predicted"/>
<dbReference type="OrthoDB" id="199743at2"/>
<evidence type="ECO:0000313" key="9">
    <source>
        <dbReference type="Proteomes" id="UP000297477"/>
    </source>
</evidence>
<comment type="cofactor">
    <cofactor evidence="1">
        <name>pyridoxal 5'-phosphate</name>
        <dbReference type="ChEBI" id="CHEBI:597326"/>
    </cofactor>
</comment>
<evidence type="ECO:0000313" key="8">
    <source>
        <dbReference type="Proteomes" id="UP000196230"/>
    </source>
</evidence>
<evidence type="ECO:0000256" key="4">
    <source>
        <dbReference type="ARBA" id="ARBA00022898"/>
    </source>
</evidence>
<dbReference type="Pfam" id="PF00155">
    <property type="entry name" value="Aminotran_1_2"/>
    <property type="match status" value="1"/>
</dbReference>
<dbReference type="AlphaFoldDB" id="A0A1R4JPL1"/>
<dbReference type="PANTHER" id="PTHR42790:SF19">
    <property type="entry name" value="KYNURENINE_ALPHA-AMINOADIPATE AMINOTRANSFERASE, MITOCHONDRIAL"/>
    <property type="match status" value="1"/>
</dbReference>
<feature type="domain" description="Aminotransferase class I/classII large" evidence="5">
    <location>
        <begin position="46"/>
        <end position="392"/>
    </location>
</feature>
<sequence length="404" mass="43474">MSQSRDFLSQRALGVKQSAVRDVFDIAMDPNLVSLAGGNPWLSGLPLDELGKTAGELVSRHGTESLQYGPGQGLEPMRQAACTVMAGDGIPDADPELVVITPGSQAAIDTACRAFANPGDVVVVEDPTFVGALTSFNTWELDAVAAGTDEHGLIPAELDATLELMEAEGRRVAFLYTIPSFANPSGALLPEDRRDEIARICAKHGVLIVEDNPYGQIAFDGRPLAPIAAKHRDQVVYLGTMSKIFSPGVRIGWALVPAALKREFYLSAESAFIHASTHGQMLSTAFVDHFDWQGHVREVSGLYKERAEALWDAVKEHWDPAVEFIRPQGGFFLWGSLPEGADTLELMTEGIKAGAVFVPGAAFTPVEGTHSTLRLAFSFVEAEKLVEGVKRLAPVVNEAVARTR</sequence>
<evidence type="ECO:0000256" key="2">
    <source>
        <dbReference type="ARBA" id="ARBA00022576"/>
    </source>
</evidence>
<dbReference type="PANTHER" id="PTHR42790">
    <property type="entry name" value="AMINOTRANSFERASE"/>
    <property type="match status" value="1"/>
</dbReference>
<evidence type="ECO:0000256" key="3">
    <source>
        <dbReference type="ARBA" id="ARBA00022679"/>
    </source>
</evidence>
<keyword evidence="3 6" id="KW-0808">Transferase</keyword>
<dbReference type="Gene3D" id="3.40.640.10">
    <property type="entry name" value="Type I PLP-dependent aspartate aminotransferase-like (Major domain)"/>
    <property type="match status" value="1"/>
</dbReference>
<evidence type="ECO:0000313" key="7">
    <source>
        <dbReference type="EMBL" id="TFH98806.1"/>
    </source>
</evidence>
<dbReference type="InterPro" id="IPR004839">
    <property type="entry name" value="Aminotransferase_I/II_large"/>
</dbReference>
<dbReference type="GO" id="GO:0030170">
    <property type="term" value="F:pyridoxal phosphate binding"/>
    <property type="evidence" value="ECO:0007669"/>
    <property type="project" value="InterPro"/>
</dbReference>
<dbReference type="Proteomes" id="UP000196230">
    <property type="component" value="Unassembled WGS sequence"/>
</dbReference>
<reference evidence="6 8" key="1">
    <citation type="submission" date="2017-02" db="EMBL/GenBank/DDBJ databases">
        <authorList>
            <person name="Peterson S.W."/>
        </authorList>
    </citation>
    <scope>NUCLEOTIDE SEQUENCE [LARGE SCALE GENOMIC DNA]</scope>
    <source>
        <strain evidence="6 8">2B3F</strain>
    </source>
</reference>
<dbReference type="GO" id="GO:1901605">
    <property type="term" value="P:alpha-amino acid metabolic process"/>
    <property type="evidence" value="ECO:0007669"/>
    <property type="project" value="TreeGrafter"/>
</dbReference>
<dbReference type="CDD" id="cd00609">
    <property type="entry name" value="AAT_like"/>
    <property type="match status" value="1"/>
</dbReference>
<evidence type="ECO:0000259" key="5">
    <source>
        <dbReference type="Pfam" id="PF00155"/>
    </source>
</evidence>
<dbReference type="GO" id="GO:0008483">
    <property type="term" value="F:transaminase activity"/>
    <property type="evidence" value="ECO:0007669"/>
    <property type="project" value="UniProtKB-KW"/>
</dbReference>
<gene>
    <name evidence="7" type="ORF">E4A49_07510</name>
    <name evidence="6" type="ORF">FM125_09810</name>
</gene>
<name>A0A1R4JPL1_9MICC</name>
<dbReference type="Proteomes" id="UP000297477">
    <property type="component" value="Unassembled WGS sequence"/>
</dbReference>
<dbReference type="SUPFAM" id="SSF53383">
    <property type="entry name" value="PLP-dependent transferases"/>
    <property type="match status" value="1"/>
</dbReference>
<dbReference type="RefSeq" id="WP_087134478.1">
    <property type="nucleotide sequence ID" value="NZ_FUKP01000065.1"/>
</dbReference>
<keyword evidence="9" id="KW-1185">Reference proteome</keyword>
<keyword evidence="4" id="KW-0663">Pyridoxal phosphate</keyword>
<dbReference type="InterPro" id="IPR015422">
    <property type="entry name" value="PyrdxlP-dep_Trfase_small"/>
</dbReference>